<dbReference type="EMBL" id="JAWWNJ010000003">
    <property type="protein sequence ID" value="KAK7059500.1"/>
    <property type="molecule type" value="Genomic_DNA"/>
</dbReference>
<keyword evidence="3" id="KW-1185">Reference proteome</keyword>
<name>A0AAW0E665_9AGAR</name>
<feature type="region of interest" description="Disordered" evidence="1">
    <location>
        <begin position="178"/>
        <end position="283"/>
    </location>
</feature>
<feature type="region of interest" description="Disordered" evidence="1">
    <location>
        <begin position="509"/>
        <end position="539"/>
    </location>
</feature>
<organism evidence="2 3">
    <name type="scientific">Favolaschia claudopus</name>
    <dbReference type="NCBI Taxonomy" id="2862362"/>
    <lineage>
        <taxon>Eukaryota</taxon>
        <taxon>Fungi</taxon>
        <taxon>Dikarya</taxon>
        <taxon>Basidiomycota</taxon>
        <taxon>Agaricomycotina</taxon>
        <taxon>Agaricomycetes</taxon>
        <taxon>Agaricomycetidae</taxon>
        <taxon>Agaricales</taxon>
        <taxon>Marasmiineae</taxon>
        <taxon>Mycenaceae</taxon>
        <taxon>Favolaschia</taxon>
    </lineage>
</organism>
<evidence type="ECO:0000256" key="1">
    <source>
        <dbReference type="SAM" id="MobiDB-lite"/>
    </source>
</evidence>
<feature type="compositionally biased region" description="Basic and acidic residues" evidence="1">
    <location>
        <begin position="227"/>
        <end position="240"/>
    </location>
</feature>
<dbReference type="Proteomes" id="UP001362999">
    <property type="component" value="Unassembled WGS sequence"/>
</dbReference>
<comment type="caution">
    <text evidence="2">The sequence shown here is derived from an EMBL/GenBank/DDBJ whole genome shotgun (WGS) entry which is preliminary data.</text>
</comment>
<sequence>MGCRSTVEATNSTPQRHPGPRTLPSPKSCAAFIICLVERDPTYARDGVRSGGYFKFVILCPALLSPPLTTIHPSHFPYTEYHAYHLHLNGSLTISSFRSKALVFLDKTNKDIAVDAILPSAGVGCRHHARRRLMSTEGNRLQALYHRRFLFPAPIPTLPARARTVSLAAAASLPTLCPRSRKMPTHASAAPGNTASGNPTNLVSTSSEARHRDSTTTALLPTPAGHIEVRSTHTESESDWRGCWQRKTTVRSGGGHCEDGDEDKRVRRGDDAKDEEDKEVWSSRGGVIETTERWVGLDLYDQRTNEEEEEAMAHLLMSIHASPTCAVFTIVLSSAVACSSSYLARILRLSQTAPLRLSSRVAASSFESPGEALPSSCAATAYFPVPSLQVSSTMGKAYLAWIVCGVLMLPPVRNAGIGIPNTMTQWQGGLGQGRKASYRGMTRTPKRAGVASSGEGRENEGITSIENVAGRGADEGERLKMSRVRSRVSPPPFAILMVIDIIPRAIPTATAAPSPSRLPVHRRKSETETPTSSKLTTMR</sequence>
<feature type="compositionally biased region" description="Polar residues" evidence="1">
    <location>
        <begin position="528"/>
        <end position="539"/>
    </location>
</feature>
<evidence type="ECO:0000313" key="2">
    <source>
        <dbReference type="EMBL" id="KAK7059500.1"/>
    </source>
</evidence>
<feature type="region of interest" description="Disordered" evidence="1">
    <location>
        <begin position="442"/>
        <end position="474"/>
    </location>
</feature>
<feature type="compositionally biased region" description="Basic and acidic residues" evidence="1">
    <location>
        <begin position="256"/>
        <end position="271"/>
    </location>
</feature>
<feature type="region of interest" description="Disordered" evidence="1">
    <location>
        <begin position="1"/>
        <end position="24"/>
    </location>
</feature>
<accession>A0AAW0E665</accession>
<evidence type="ECO:0000313" key="3">
    <source>
        <dbReference type="Proteomes" id="UP001362999"/>
    </source>
</evidence>
<protein>
    <submittedName>
        <fullName evidence="2">Uncharacterized protein</fullName>
    </submittedName>
</protein>
<dbReference type="AlphaFoldDB" id="A0AAW0E665"/>
<proteinExistence type="predicted"/>
<reference evidence="2 3" key="1">
    <citation type="journal article" date="2024" name="J Genomics">
        <title>Draft genome sequencing and assembly of Favolaschia claudopus CIRM-BRFM 2984 isolated from oak limbs.</title>
        <authorList>
            <person name="Navarro D."/>
            <person name="Drula E."/>
            <person name="Chaduli D."/>
            <person name="Cazenave R."/>
            <person name="Ahrendt S."/>
            <person name="Wang J."/>
            <person name="Lipzen A."/>
            <person name="Daum C."/>
            <person name="Barry K."/>
            <person name="Grigoriev I.V."/>
            <person name="Favel A."/>
            <person name="Rosso M.N."/>
            <person name="Martin F."/>
        </authorList>
    </citation>
    <scope>NUCLEOTIDE SEQUENCE [LARGE SCALE GENOMIC DNA]</scope>
    <source>
        <strain evidence="2 3">CIRM-BRFM 2984</strain>
    </source>
</reference>
<feature type="compositionally biased region" description="Polar residues" evidence="1">
    <location>
        <begin position="191"/>
        <end position="207"/>
    </location>
</feature>
<gene>
    <name evidence="2" type="ORF">R3P38DRAFT_3167908</name>
</gene>